<organism evidence="2 3">
    <name type="scientific">Arthrobacter parietis</name>
    <dbReference type="NCBI Taxonomy" id="271434"/>
    <lineage>
        <taxon>Bacteria</taxon>
        <taxon>Bacillati</taxon>
        <taxon>Actinomycetota</taxon>
        <taxon>Actinomycetes</taxon>
        <taxon>Micrococcales</taxon>
        <taxon>Micrococcaceae</taxon>
        <taxon>Arthrobacter</taxon>
    </lineage>
</organism>
<evidence type="ECO:0000313" key="2">
    <source>
        <dbReference type="EMBL" id="GAA2178111.1"/>
    </source>
</evidence>
<keyword evidence="3" id="KW-1185">Reference proteome</keyword>
<proteinExistence type="predicted"/>
<gene>
    <name evidence="2" type="ORF">GCM10009784_31330</name>
</gene>
<evidence type="ECO:0000313" key="3">
    <source>
        <dbReference type="Proteomes" id="UP001500974"/>
    </source>
</evidence>
<feature type="region of interest" description="Disordered" evidence="1">
    <location>
        <begin position="54"/>
        <end position="109"/>
    </location>
</feature>
<sequence>MRFGACYSCGGHADVGATAVSGTKSHLPCYLRVNSARTFQKFWFNTEQGRLHVPVIGHDAAPKHSRSPRNRSKRGRNHPGGQRFSGSNGEPALLREEYNPFKGGPAQPA</sequence>
<dbReference type="EMBL" id="BAAAON010000010">
    <property type="protein sequence ID" value="GAA2178111.1"/>
    <property type="molecule type" value="Genomic_DNA"/>
</dbReference>
<reference evidence="2 3" key="1">
    <citation type="journal article" date="2019" name="Int. J. Syst. Evol. Microbiol.">
        <title>The Global Catalogue of Microorganisms (GCM) 10K type strain sequencing project: providing services to taxonomists for standard genome sequencing and annotation.</title>
        <authorList>
            <consortium name="The Broad Institute Genomics Platform"/>
            <consortium name="The Broad Institute Genome Sequencing Center for Infectious Disease"/>
            <person name="Wu L."/>
            <person name="Ma J."/>
        </authorList>
    </citation>
    <scope>NUCLEOTIDE SEQUENCE [LARGE SCALE GENOMIC DNA]</scope>
    <source>
        <strain evidence="2 3">JCM 14917</strain>
    </source>
</reference>
<dbReference type="Proteomes" id="UP001500974">
    <property type="component" value="Unassembled WGS sequence"/>
</dbReference>
<feature type="compositionally biased region" description="Basic residues" evidence="1">
    <location>
        <begin position="63"/>
        <end position="77"/>
    </location>
</feature>
<name>A0ABN3B200_9MICC</name>
<protein>
    <submittedName>
        <fullName evidence="2">Uncharacterized protein</fullName>
    </submittedName>
</protein>
<accession>A0ABN3B200</accession>
<comment type="caution">
    <text evidence="2">The sequence shown here is derived from an EMBL/GenBank/DDBJ whole genome shotgun (WGS) entry which is preliminary data.</text>
</comment>
<evidence type="ECO:0000256" key="1">
    <source>
        <dbReference type="SAM" id="MobiDB-lite"/>
    </source>
</evidence>